<keyword evidence="1" id="KW-0812">Transmembrane</keyword>
<dbReference type="EMBL" id="LTAI01000009">
    <property type="protein sequence ID" value="ORE00566.1"/>
    <property type="molecule type" value="Genomic_DNA"/>
</dbReference>
<gene>
    <name evidence="2" type="ORF">A0H76_2696</name>
</gene>
<name>A0A1X0QLL0_9MICR</name>
<keyword evidence="1" id="KW-0472">Membrane</keyword>
<dbReference type="Proteomes" id="UP000192501">
    <property type="component" value="Unassembled WGS sequence"/>
</dbReference>
<feature type="transmembrane region" description="Helical" evidence="1">
    <location>
        <begin position="219"/>
        <end position="237"/>
    </location>
</feature>
<dbReference type="AlphaFoldDB" id="A0A1X0QLL0"/>
<comment type="caution">
    <text evidence="2">The sequence shown here is derived from an EMBL/GenBank/DDBJ whole genome shotgun (WGS) entry which is preliminary data.</text>
</comment>
<feature type="transmembrane region" description="Helical" evidence="1">
    <location>
        <begin position="182"/>
        <end position="199"/>
    </location>
</feature>
<feature type="transmembrane region" description="Helical" evidence="1">
    <location>
        <begin position="292"/>
        <end position="313"/>
    </location>
</feature>
<organism evidence="2 3">
    <name type="scientific">Hepatospora eriocheir</name>
    <dbReference type="NCBI Taxonomy" id="1081669"/>
    <lineage>
        <taxon>Eukaryota</taxon>
        <taxon>Fungi</taxon>
        <taxon>Fungi incertae sedis</taxon>
        <taxon>Microsporidia</taxon>
        <taxon>Hepatosporidae</taxon>
        <taxon>Hepatospora</taxon>
    </lineage>
</organism>
<dbReference type="VEuPathDB" id="MicrosporidiaDB:A0H76_2696"/>
<evidence type="ECO:0000313" key="2">
    <source>
        <dbReference type="EMBL" id="ORE00566.1"/>
    </source>
</evidence>
<evidence type="ECO:0000313" key="3">
    <source>
        <dbReference type="Proteomes" id="UP000192501"/>
    </source>
</evidence>
<dbReference type="VEuPathDB" id="MicrosporidiaDB:HERIO_513"/>
<protein>
    <submittedName>
        <fullName evidence="2">Uncharacterized protein</fullName>
    </submittedName>
</protein>
<reference evidence="2 3" key="1">
    <citation type="journal article" date="2017" name="Environ. Microbiol.">
        <title>Decay of the glycolytic pathway and adaptation to intranuclear parasitism within Enterocytozoonidae microsporidia.</title>
        <authorList>
            <person name="Wiredu Boakye D."/>
            <person name="Jaroenlak P."/>
            <person name="Prachumwat A."/>
            <person name="Williams T.A."/>
            <person name="Bateman K.S."/>
            <person name="Itsathitphaisarn O."/>
            <person name="Sritunyalucksana K."/>
            <person name="Paszkiewicz K.H."/>
            <person name="Moore K.A."/>
            <person name="Stentiford G.D."/>
            <person name="Williams B.A."/>
        </authorList>
    </citation>
    <scope>NUCLEOTIDE SEQUENCE [LARGE SCALE GENOMIC DNA]</scope>
    <source>
        <strain evidence="3">canceri</strain>
    </source>
</reference>
<accession>A0A1X0QLL0</accession>
<feature type="transmembrane region" description="Helical" evidence="1">
    <location>
        <begin position="76"/>
        <end position="99"/>
    </location>
</feature>
<feature type="transmembrane region" description="Helical" evidence="1">
    <location>
        <begin position="47"/>
        <end position="70"/>
    </location>
</feature>
<sequence>MWLLTKIIRDVLNQFTIIFYIKLISIKCSVNNISNIFIKEQNESFKIVYFLILVIIVFCIVIGLFASNYYIRDIDISITGGFLIYELLFTTICLILFNFEANDSDKQKVKLLLINSEKWKLIDVIKNDKNNSLLSIFGLIFKKLNKIPINYKLKPCLFYVEFRIYILIYSFSNRLISIDKSLVLLVLIIMSLKTCIKAYHYRKEGCDFISFEITEEDIFYLITYAIIFILSSYVKLIQDILVNVILSVFYSIILSLLISIIYYETEDFFDRLKLILSDTNTSKNNEKFQIEFIFMGCFIIYLITIFFTWKLFWKKKTIVKMGY</sequence>
<feature type="transmembrane region" description="Helical" evidence="1">
    <location>
        <begin position="244"/>
        <end position="263"/>
    </location>
</feature>
<keyword evidence="1" id="KW-1133">Transmembrane helix</keyword>
<evidence type="ECO:0000256" key="1">
    <source>
        <dbReference type="SAM" id="Phobius"/>
    </source>
</evidence>
<proteinExistence type="predicted"/>